<dbReference type="STRING" id="317735.RU98_GL002545"/>
<keyword evidence="7" id="KW-1185">Reference proteome</keyword>
<dbReference type="OrthoDB" id="2180204at2"/>
<dbReference type="EMBL" id="AJAU01000016">
    <property type="protein sequence ID" value="EOL46365.1"/>
    <property type="molecule type" value="Genomic_DNA"/>
</dbReference>
<feature type="DNA-binding region" description="OmpR/PhoB-type" evidence="4">
    <location>
        <begin position="133"/>
        <end position="232"/>
    </location>
</feature>
<dbReference type="PROSITE" id="PS51755">
    <property type="entry name" value="OMPR_PHOB"/>
    <property type="match status" value="1"/>
</dbReference>
<evidence type="ECO:0000256" key="3">
    <source>
        <dbReference type="ARBA" id="ARBA00023163"/>
    </source>
</evidence>
<keyword evidence="1" id="KW-0805">Transcription regulation</keyword>
<gene>
    <name evidence="6" type="ORF">UC7_01332</name>
</gene>
<dbReference type="GO" id="GO:0003677">
    <property type="term" value="F:DNA binding"/>
    <property type="evidence" value="ECO:0007669"/>
    <property type="project" value="UniProtKB-UniRule"/>
</dbReference>
<keyword evidence="2 4" id="KW-0238">DNA-binding</keyword>
<keyword evidence="3" id="KW-0804">Transcription</keyword>
<proteinExistence type="predicted"/>
<dbReference type="CDD" id="cd00383">
    <property type="entry name" value="trans_reg_C"/>
    <property type="match status" value="1"/>
</dbReference>
<accession>R3WX64</accession>
<dbReference type="AlphaFoldDB" id="R3WX64"/>
<dbReference type="Gene3D" id="1.10.10.10">
    <property type="entry name" value="Winged helix-like DNA-binding domain superfamily/Winged helix DNA-binding domain"/>
    <property type="match status" value="1"/>
</dbReference>
<reference evidence="6 7" key="1">
    <citation type="submission" date="2013-02" db="EMBL/GenBank/DDBJ databases">
        <title>The Genome Sequence of Enterococcus caccae BAA-1240.</title>
        <authorList>
            <consortium name="The Broad Institute Genome Sequencing Platform"/>
            <consortium name="The Broad Institute Genome Sequencing Center for Infectious Disease"/>
            <person name="Earl A.M."/>
            <person name="Gilmore M.S."/>
            <person name="Lebreton F."/>
            <person name="Walker B."/>
            <person name="Young S.K."/>
            <person name="Zeng Q."/>
            <person name="Gargeya S."/>
            <person name="Fitzgerald M."/>
            <person name="Haas B."/>
            <person name="Abouelleil A."/>
            <person name="Alvarado L."/>
            <person name="Arachchi H.M."/>
            <person name="Berlin A.M."/>
            <person name="Chapman S.B."/>
            <person name="Dewar J."/>
            <person name="Goldberg J."/>
            <person name="Griggs A."/>
            <person name="Gujja S."/>
            <person name="Hansen M."/>
            <person name="Howarth C."/>
            <person name="Imamovic A."/>
            <person name="Larimer J."/>
            <person name="McCowan C."/>
            <person name="Murphy C."/>
            <person name="Neiman D."/>
            <person name="Pearson M."/>
            <person name="Priest M."/>
            <person name="Roberts A."/>
            <person name="Saif S."/>
            <person name="Shea T."/>
            <person name="Sisk P."/>
            <person name="Sykes S."/>
            <person name="Wortman J."/>
            <person name="Nusbaum C."/>
            <person name="Birren B."/>
        </authorList>
    </citation>
    <scope>NUCLEOTIDE SEQUENCE [LARGE SCALE GENOMIC DNA]</scope>
    <source>
        <strain evidence="6 7">ATCC BAA-1240</strain>
    </source>
</reference>
<dbReference type="Pfam" id="PF00486">
    <property type="entry name" value="Trans_reg_C"/>
    <property type="match status" value="1"/>
</dbReference>
<dbReference type="PATRIC" id="fig|1158612.3.peg.1318"/>
<name>R3WX64_9ENTE</name>
<dbReference type="SUPFAM" id="SSF46894">
    <property type="entry name" value="C-terminal effector domain of the bipartite response regulators"/>
    <property type="match status" value="1"/>
</dbReference>
<dbReference type="GO" id="GO:0000160">
    <property type="term" value="P:phosphorelay signal transduction system"/>
    <property type="evidence" value="ECO:0007669"/>
    <property type="project" value="InterPro"/>
</dbReference>
<sequence>MENIIGLLHIGTDFEQNNNKRLFIKEALNDPSYSLVEITEKKQMSVLDGLIINLEKSSDSIQVFQWLIHLQEEYSLFIWILCGDEETELTKFYPHLSKNSVIEVFQSNQGFETLSIVVKNALNYKNHLLNQTTVKKRIEDNFLDSSKLSFVVHNKSIPLTRKEFKIVSLLYKNMGNVVTYHEINKEIYGDLTDTTIGKYRVANFIFSIRNKLKEQSYFEIEIVRTKGYILSCSENEKDFFENTKEMVL</sequence>
<evidence type="ECO:0000259" key="5">
    <source>
        <dbReference type="PROSITE" id="PS51755"/>
    </source>
</evidence>
<evidence type="ECO:0000256" key="1">
    <source>
        <dbReference type="ARBA" id="ARBA00023015"/>
    </source>
</evidence>
<feature type="domain" description="OmpR/PhoB-type" evidence="5">
    <location>
        <begin position="133"/>
        <end position="232"/>
    </location>
</feature>
<evidence type="ECO:0000256" key="4">
    <source>
        <dbReference type="PROSITE-ProRule" id="PRU01091"/>
    </source>
</evidence>
<dbReference type="InterPro" id="IPR036388">
    <property type="entry name" value="WH-like_DNA-bd_sf"/>
</dbReference>
<protein>
    <recommendedName>
        <fullName evidence="5">OmpR/PhoB-type domain-containing protein</fullName>
    </recommendedName>
</protein>
<dbReference type="GO" id="GO:0006355">
    <property type="term" value="P:regulation of DNA-templated transcription"/>
    <property type="evidence" value="ECO:0007669"/>
    <property type="project" value="InterPro"/>
</dbReference>
<evidence type="ECO:0000313" key="7">
    <source>
        <dbReference type="Proteomes" id="UP000013840"/>
    </source>
</evidence>
<evidence type="ECO:0000256" key="2">
    <source>
        <dbReference type="ARBA" id="ARBA00023125"/>
    </source>
</evidence>
<comment type="caution">
    <text evidence="6">The sequence shown here is derived from an EMBL/GenBank/DDBJ whole genome shotgun (WGS) entry which is preliminary data.</text>
</comment>
<dbReference type="InterPro" id="IPR016032">
    <property type="entry name" value="Sig_transdc_resp-reg_C-effctor"/>
</dbReference>
<dbReference type="Proteomes" id="UP000013840">
    <property type="component" value="Unassembled WGS sequence"/>
</dbReference>
<dbReference type="InterPro" id="IPR001867">
    <property type="entry name" value="OmpR/PhoB-type_DNA-bd"/>
</dbReference>
<evidence type="ECO:0000313" key="6">
    <source>
        <dbReference type="EMBL" id="EOL46365.1"/>
    </source>
</evidence>
<organism evidence="6 7">
    <name type="scientific">Enterococcus caccae ATCC BAA-1240</name>
    <dbReference type="NCBI Taxonomy" id="1158612"/>
    <lineage>
        <taxon>Bacteria</taxon>
        <taxon>Bacillati</taxon>
        <taxon>Bacillota</taxon>
        <taxon>Bacilli</taxon>
        <taxon>Lactobacillales</taxon>
        <taxon>Enterococcaceae</taxon>
        <taxon>Enterococcus</taxon>
    </lineage>
</organism>
<dbReference type="SMART" id="SM00862">
    <property type="entry name" value="Trans_reg_C"/>
    <property type="match status" value="1"/>
</dbReference>
<dbReference type="RefSeq" id="WP_010771470.1">
    <property type="nucleotide sequence ID" value="NZ_KB946333.1"/>
</dbReference>